<reference evidence="2" key="1">
    <citation type="submission" date="2021-01" db="EMBL/GenBank/DDBJ databases">
        <authorList>
            <consortium name="Genoscope - CEA"/>
            <person name="William W."/>
        </authorList>
    </citation>
    <scope>NUCLEOTIDE SEQUENCE</scope>
</reference>
<dbReference type="OrthoDB" id="307080at2759"/>
<gene>
    <name evidence="2" type="ORF">PSON_ATCC_30995.1.T0610074</name>
</gene>
<protein>
    <submittedName>
        <fullName evidence="2">Uncharacterized protein</fullName>
    </submittedName>
</protein>
<comment type="caution">
    <text evidence="2">The sequence shown here is derived from an EMBL/GenBank/DDBJ whole genome shotgun (WGS) entry which is preliminary data.</text>
</comment>
<feature type="coiled-coil region" evidence="1">
    <location>
        <begin position="338"/>
        <end position="365"/>
    </location>
</feature>
<proteinExistence type="predicted"/>
<keyword evidence="1" id="KW-0175">Coiled coil</keyword>
<evidence type="ECO:0000313" key="2">
    <source>
        <dbReference type="EMBL" id="CAD8093643.1"/>
    </source>
</evidence>
<evidence type="ECO:0000313" key="3">
    <source>
        <dbReference type="Proteomes" id="UP000692954"/>
    </source>
</evidence>
<evidence type="ECO:0000256" key="1">
    <source>
        <dbReference type="SAM" id="Coils"/>
    </source>
</evidence>
<dbReference type="EMBL" id="CAJJDN010000061">
    <property type="protein sequence ID" value="CAD8093643.1"/>
    <property type="molecule type" value="Genomic_DNA"/>
</dbReference>
<sequence>MNNNSNTKLDILPKLITSYHKLLEPTYLKNTQMKVNLNESKLLPIIQRSSMMQPNVSSKQLIVQRLISNLDFSSRHFGAACDRGFQGLSKYHYSQKFGHSAAKLEPLNRNIIAELTDTEDAEEIPKDERTYYKRIYKFKNMPILALIKSFEIEWIRDFEDEVNKKSTKSLQLSFQTALAIFNTFPDPLEFFQKNLQLLERSSVALKQKGLTQLKYRVKNFEQEEFQRLIIIKNQSGLGFFRINFPTIQLYQQEYSHNQTIDLSPIRLYEIVKNNFFEMATIVEQFDMEKFQLYLSDQENKGILQQLDEPQIKSNNNIIKIEDKQSQQQDLELKSQKQIQNTEEQNQVQQELLQKLEQEQIKQQEQVLICNTVNTELTIIIIDEKQEFLEKILQKRWIKKVVPKNNIYYTVDFLPFQILVREKRSQKIIKMYSPSLKELDFIFLQLNHKSLLQILNDQVQITFDMPPEAFDYKDFKKGTKISFLIGEITETPLEVTEEQINNGLLNSWTKDIEVNNKDLQIIIEPCMLEIYNQLTSSTIKRSCTSKELTHILEKRYSIGFRLI</sequence>
<dbReference type="AlphaFoldDB" id="A0A8S1NVZ1"/>
<name>A0A8S1NVZ1_9CILI</name>
<accession>A0A8S1NVZ1</accession>
<organism evidence="2 3">
    <name type="scientific">Paramecium sonneborni</name>
    <dbReference type="NCBI Taxonomy" id="65129"/>
    <lineage>
        <taxon>Eukaryota</taxon>
        <taxon>Sar</taxon>
        <taxon>Alveolata</taxon>
        <taxon>Ciliophora</taxon>
        <taxon>Intramacronucleata</taxon>
        <taxon>Oligohymenophorea</taxon>
        <taxon>Peniculida</taxon>
        <taxon>Parameciidae</taxon>
        <taxon>Paramecium</taxon>
    </lineage>
</organism>
<dbReference type="Proteomes" id="UP000692954">
    <property type="component" value="Unassembled WGS sequence"/>
</dbReference>
<keyword evidence="3" id="KW-1185">Reference proteome</keyword>